<dbReference type="GO" id="GO:0044550">
    <property type="term" value="P:secondary metabolite biosynthetic process"/>
    <property type="evidence" value="ECO:0007669"/>
    <property type="project" value="TreeGrafter"/>
</dbReference>
<protein>
    <submittedName>
        <fullName evidence="4">Non-ribosomal peptide synthetase</fullName>
    </submittedName>
</protein>
<dbReference type="Pfam" id="PF00501">
    <property type="entry name" value="AMP-binding"/>
    <property type="match status" value="1"/>
</dbReference>
<name>C4TDZ9_STRLA</name>
<evidence type="ECO:0000313" key="4">
    <source>
        <dbReference type="EMBL" id="BAH68485.1"/>
    </source>
</evidence>
<dbReference type="EMBL" id="AB432448">
    <property type="protein sequence ID" value="BAH68485.1"/>
    <property type="molecule type" value="Genomic_DNA"/>
</dbReference>
<dbReference type="FunFam" id="2.30.38.10:FF:000001">
    <property type="entry name" value="Non-ribosomal peptide synthetase PvdI"/>
    <property type="match status" value="1"/>
</dbReference>
<reference evidence="4" key="1">
    <citation type="submission" date="2008-03" db="EMBL/GenBank/DDBJ databases">
        <title>Diversity of non-ribosomal peptide synthetase genes in Streptomyces preserved at NBRC.</title>
        <authorList>
            <person name="Komaki H."/>
            <person name="Tamura T."/>
            <person name="Otoguro M."/>
            <person name="Nakashima T."/>
            <person name="Harayama S."/>
        </authorList>
    </citation>
    <scope>NUCLEOTIDE SEQUENCE</scope>
    <source>
        <strain evidence="4">NBRC 13710</strain>
    </source>
</reference>
<keyword evidence="2" id="KW-0597">Phosphoprotein</keyword>
<evidence type="ECO:0000259" key="3">
    <source>
        <dbReference type="Pfam" id="PF00501"/>
    </source>
</evidence>
<dbReference type="GO" id="GO:0031177">
    <property type="term" value="F:phosphopantetheine binding"/>
    <property type="evidence" value="ECO:0007669"/>
    <property type="project" value="TreeGrafter"/>
</dbReference>
<keyword evidence="1" id="KW-0596">Phosphopantetheine</keyword>
<dbReference type="PANTHER" id="PTHR45527">
    <property type="entry name" value="NONRIBOSOMAL PEPTIDE SYNTHETASE"/>
    <property type="match status" value="1"/>
</dbReference>
<dbReference type="AlphaFoldDB" id="C4TDZ9"/>
<dbReference type="GO" id="GO:0005737">
    <property type="term" value="C:cytoplasm"/>
    <property type="evidence" value="ECO:0007669"/>
    <property type="project" value="TreeGrafter"/>
</dbReference>
<organism evidence="4">
    <name type="scientific">Streptomyces lavendulae subsp. lavendulae</name>
    <dbReference type="NCBI Taxonomy" id="58340"/>
    <lineage>
        <taxon>Bacteria</taxon>
        <taxon>Bacillati</taxon>
        <taxon>Actinomycetota</taxon>
        <taxon>Actinomycetes</taxon>
        <taxon>Kitasatosporales</taxon>
        <taxon>Streptomycetaceae</taxon>
        <taxon>Streptomyces</taxon>
    </lineage>
</organism>
<feature type="domain" description="AMP-dependent synthetase/ligase" evidence="3">
    <location>
        <begin position="1"/>
        <end position="202"/>
    </location>
</feature>
<dbReference type="PANTHER" id="PTHR45527:SF1">
    <property type="entry name" value="FATTY ACID SYNTHASE"/>
    <property type="match status" value="1"/>
</dbReference>
<evidence type="ECO:0000256" key="2">
    <source>
        <dbReference type="ARBA" id="ARBA00022553"/>
    </source>
</evidence>
<feature type="non-terminal residue" evidence="4">
    <location>
        <position position="1"/>
    </location>
</feature>
<dbReference type="Gene3D" id="3.40.50.12780">
    <property type="entry name" value="N-terminal domain of ligase-like"/>
    <property type="match status" value="1"/>
</dbReference>
<dbReference type="SUPFAM" id="SSF56801">
    <property type="entry name" value="Acetyl-CoA synthetase-like"/>
    <property type="match status" value="1"/>
</dbReference>
<dbReference type="InterPro" id="IPR042099">
    <property type="entry name" value="ANL_N_sf"/>
</dbReference>
<proteinExistence type="predicted"/>
<evidence type="ECO:0000256" key="1">
    <source>
        <dbReference type="ARBA" id="ARBA00022450"/>
    </source>
</evidence>
<dbReference type="GO" id="GO:0043041">
    <property type="term" value="P:amino acid activation for nonribosomal peptide biosynthetic process"/>
    <property type="evidence" value="ECO:0007669"/>
    <property type="project" value="TreeGrafter"/>
</dbReference>
<feature type="non-terminal residue" evidence="4">
    <location>
        <position position="248"/>
    </location>
</feature>
<sequence length="248" mass="25952">VLIGHRGLANYLTWTAGAYATAGTGGAPLFSSVAFDLGVPDLYAPLMTGQAVHLLPQDFDTSDLGTLLADGGPYAFIKLTPGHLDLLSQQLTDEQVRDLAGLVIAAGDSFTHRLAERWAAAAGPGGTRLAAEYGPTEITVGNSAHFLPADGTAHGPVTTELVSIGRAVPNTTMYVLDERLRPLPLGVPGEVWIGGTGLARGYAGRPDLTAERFLPDPYGAPGARIYRTGDLARVLPDGSLDFVARIDH</sequence>
<dbReference type="InterPro" id="IPR000873">
    <property type="entry name" value="AMP-dep_synth/lig_dom"/>
</dbReference>
<accession>C4TDZ9</accession>